<dbReference type="EMBL" id="JABAHT010000054">
    <property type="protein sequence ID" value="KAF4667434.1"/>
    <property type="molecule type" value="Genomic_DNA"/>
</dbReference>
<dbReference type="AlphaFoldDB" id="A0A7J6M7D3"/>
<evidence type="ECO:0000313" key="1">
    <source>
        <dbReference type="EMBL" id="KAF4667434.1"/>
    </source>
</evidence>
<organism evidence="1 2">
    <name type="scientific">Perkinsus olseni</name>
    <name type="common">Perkinsus atlanticus</name>
    <dbReference type="NCBI Taxonomy" id="32597"/>
    <lineage>
        <taxon>Eukaryota</taxon>
        <taxon>Sar</taxon>
        <taxon>Alveolata</taxon>
        <taxon>Perkinsozoa</taxon>
        <taxon>Perkinsea</taxon>
        <taxon>Perkinsida</taxon>
        <taxon>Perkinsidae</taxon>
        <taxon>Perkinsus</taxon>
    </lineage>
</organism>
<dbReference type="OrthoDB" id="10323481at2759"/>
<dbReference type="Proteomes" id="UP000570595">
    <property type="component" value="Unassembled WGS sequence"/>
</dbReference>
<proteinExistence type="predicted"/>
<gene>
    <name evidence="1" type="ORF">FOZ61_008295</name>
</gene>
<evidence type="ECO:0000313" key="2">
    <source>
        <dbReference type="Proteomes" id="UP000570595"/>
    </source>
</evidence>
<protein>
    <submittedName>
        <fullName evidence="1">Uncharacterized protein</fullName>
    </submittedName>
</protein>
<comment type="caution">
    <text evidence="1">The sequence shown here is derived from an EMBL/GenBank/DDBJ whole genome shotgun (WGS) entry which is preliminary data.</text>
</comment>
<name>A0A7J6M7D3_PEROL</name>
<reference evidence="1 2" key="1">
    <citation type="submission" date="2020-04" db="EMBL/GenBank/DDBJ databases">
        <title>Perkinsus olseni comparative genomics.</title>
        <authorList>
            <person name="Bogema D.R."/>
        </authorList>
    </citation>
    <scope>NUCLEOTIDE SEQUENCE [LARGE SCALE GENOMIC DNA]</scope>
    <source>
        <strain evidence="1">ATCC PRA-179</strain>
    </source>
</reference>
<accession>A0A7J6M7D3</accession>
<sequence>MFMRSHLLFSSPKPAPPEEEVVVPDSVVCLFADLRSAAIAVVSKIKTGRSSPEAVQTVCHVMGQAETCRRIASLLLLSYDELLSIPRRSTLWGMRRQAQWVDSLLQVSAEGQTLHGAVGIIRNALDELRFATGESDDNDGTSELLEQVGRQLVGDAAMLSSYPAHIKIQAGAVSIVLGFVPDKATLNLVEKRLGQIYEAADTTAESILKRKHLPIKLINNTPSALKVCLFKATDRVCMFPVEEGTHTLVPGGTAIARPICPTLDAFWARVYYPRTPVDRQAHSGARIVRGENLVVDEMGAEMTVTVETNLNKTEDDDDGEYRCGVCRYSTRMAKSDGEREGTAADGSGMLTLAEREQKRQKMLDSGFTEAEIMAMEFSQEHG</sequence>